<keyword evidence="1" id="KW-0175">Coiled coil</keyword>
<evidence type="ECO:0000313" key="2">
    <source>
        <dbReference type="EMBL" id="KMV76010.1"/>
    </source>
</evidence>
<dbReference type="AlphaFoldDB" id="A0A0K9CN94"/>
<name>A0A0K9CN94_9FUSO</name>
<proteinExistence type="predicted"/>
<organism evidence="2 3">
    <name type="scientific">Fusobacterium animalis D11</name>
    <dbReference type="NCBI Taxonomy" id="556264"/>
    <lineage>
        <taxon>Bacteria</taxon>
        <taxon>Fusobacteriati</taxon>
        <taxon>Fusobacteriota</taxon>
        <taxon>Fusobacteriia</taxon>
        <taxon>Fusobacteriales</taxon>
        <taxon>Fusobacteriaceae</taxon>
        <taxon>Fusobacterium</taxon>
    </lineage>
</organism>
<dbReference type="EMBL" id="ACDS02000041">
    <property type="protein sequence ID" value="KMV76010.1"/>
    <property type="molecule type" value="Genomic_DNA"/>
</dbReference>
<gene>
    <name evidence="2" type="ORF">PSAG_04625</name>
</gene>
<comment type="caution">
    <text evidence="2">The sequence shown here is derived from an EMBL/GenBank/DDBJ whole genome shotgun (WGS) entry which is preliminary data.</text>
</comment>
<evidence type="ECO:0000256" key="1">
    <source>
        <dbReference type="SAM" id="Coils"/>
    </source>
</evidence>
<protein>
    <submittedName>
        <fullName evidence="2">Uncharacterized protein</fullName>
    </submittedName>
</protein>
<reference evidence="2 3" key="2">
    <citation type="submission" date="2013-10" db="EMBL/GenBank/DDBJ databases">
        <title>The Genome Sequence of Fusobacterium nucleatum subsp. animalis D11.</title>
        <authorList>
            <consortium name="The Broad Institute Genomics Platform"/>
            <person name="Earl A."/>
            <person name="Ward D."/>
            <person name="Feldgarden M."/>
            <person name="Gevers D."/>
            <person name="Kostic A."/>
            <person name="Garrett W."/>
            <person name="Young S.K."/>
            <person name="Zeng Q."/>
            <person name="Gargeya S."/>
            <person name="Fitzgerald M."/>
            <person name="Abouelleil A."/>
            <person name="Alvarado L."/>
            <person name="Berlin A.M."/>
            <person name="Chapman S.B."/>
            <person name="Gainer-Dewar J."/>
            <person name="Goldberg J."/>
            <person name="Gnerre S."/>
            <person name="Griggs A."/>
            <person name="Gujja S."/>
            <person name="Hansen M."/>
            <person name="Howarth C."/>
            <person name="Imamovic A."/>
            <person name="Ireland A."/>
            <person name="Larimer J."/>
            <person name="McCowan C."/>
            <person name="Murphy C."/>
            <person name="Pearson M."/>
            <person name="Poon T.W."/>
            <person name="Priest M."/>
            <person name="Roberts A."/>
            <person name="Saif S."/>
            <person name="Shea T."/>
            <person name="Sykes S."/>
            <person name="Wortman J."/>
            <person name="Nusbaum C."/>
            <person name="Birren B."/>
        </authorList>
    </citation>
    <scope>NUCLEOTIDE SEQUENCE [LARGE SCALE GENOMIC DNA]</scope>
    <source>
        <strain evidence="2 3">D11</strain>
    </source>
</reference>
<reference evidence="3" key="1">
    <citation type="submission" date="2009-02" db="EMBL/GenBank/DDBJ databases">
        <title>The Genome Sequence of Shigella sp. D9.</title>
        <authorList>
            <consortium name="The Broad Institute Genome Sequencing Platform"/>
            <person name="Ward D."/>
            <person name="Young S.K."/>
            <person name="Kodira C.D."/>
            <person name="Zeng Q."/>
            <person name="Koehrsen M."/>
            <person name="Alvarado L."/>
            <person name="Berlin A."/>
            <person name="Borenstein D."/>
            <person name="Chen Z."/>
            <person name="Engels R."/>
            <person name="Freedman E."/>
            <person name="Gellesch M."/>
            <person name="Goldberg J."/>
            <person name="Griggs A."/>
            <person name="Gujja S."/>
            <person name="Heiman D."/>
            <person name="Hepburn T."/>
            <person name="Howarth C."/>
            <person name="Jen D."/>
            <person name="Larson L."/>
            <person name="Lewis B."/>
            <person name="Mehta T."/>
            <person name="Park D."/>
            <person name="Pearson M."/>
            <person name="Roberts A."/>
            <person name="Saif S."/>
            <person name="Shea T."/>
            <person name="Shenoy N."/>
            <person name="Sisk P."/>
            <person name="Stolte C."/>
            <person name="Sykes S."/>
            <person name="Walk T."/>
            <person name="White J."/>
            <person name="Yandava C."/>
            <person name="Allen-Vercoe E."/>
            <person name="Strauss J."/>
            <person name="Sibley C."/>
            <person name="White A."/>
            <person name="Ambrose C."/>
            <person name="Lander E."/>
            <person name="Nusbaum C."/>
            <person name="Galagan J."/>
            <person name="Birren B."/>
        </authorList>
    </citation>
    <scope>NUCLEOTIDE SEQUENCE [LARGE SCALE GENOMIC DNA]</scope>
    <source>
        <strain evidence="3">D11</strain>
    </source>
</reference>
<dbReference type="Proteomes" id="UP000004650">
    <property type="component" value="Unassembled WGS sequence"/>
</dbReference>
<evidence type="ECO:0000313" key="3">
    <source>
        <dbReference type="Proteomes" id="UP000004650"/>
    </source>
</evidence>
<sequence length="96" mass="11487">MKKIKKKVTEIASILHNKLNNLFFAEQKLEVLVTESISNLGAIANSEKFYNEYQYNNWEMNYIALKDKEREIDKITIKLENIKNELNEKQLKYLYL</sequence>
<feature type="coiled-coil region" evidence="1">
    <location>
        <begin position="65"/>
        <end position="92"/>
    </location>
</feature>
<accession>A0A0K9CN94</accession>